<name>A0AAU8GSE0_9VIRU</name>
<reference evidence="2" key="1">
    <citation type="submission" date="2024-06" db="EMBL/GenBank/DDBJ databases">
        <authorList>
            <person name="Ashkenazi R."/>
            <person name="Lipszyc R.R."/>
            <person name="Braunstein R."/>
            <person name="Yerushalmy O."/>
            <person name="Alkalay-Oren S."/>
            <person name="Coppenhagn-Glazer S."/>
            <person name="Hazan R."/>
        </authorList>
    </citation>
    <scope>NUCLEOTIDE SEQUENCE</scope>
</reference>
<dbReference type="EMBL" id="PP931174">
    <property type="protein sequence ID" value="XCH45212.1"/>
    <property type="molecule type" value="Genomic_DNA"/>
</dbReference>
<accession>A0AAU8GSE0</accession>
<keyword evidence="1" id="KW-0175">Coiled coil</keyword>
<evidence type="ECO:0000256" key="1">
    <source>
        <dbReference type="SAM" id="Coils"/>
    </source>
</evidence>
<evidence type="ECO:0000313" key="2">
    <source>
        <dbReference type="EMBL" id="XCH45212.1"/>
    </source>
</evidence>
<proteinExistence type="predicted"/>
<sequence length="127" mass="15295">MEFKTGDRVRVLRYKGEDVDFYGRIRQISPNYYYLDNCIEGTLKTTIVLLNPNNMFYGSGKRDYYTLVENEKNVNSKSHDSLIEEIERLKEENNTLKNENKALRLQADNYYEMWQDELMNSEYYEDE</sequence>
<organism evidence="2">
    <name type="scientific">Mammaliicoccus phage MSShimriz1</name>
    <dbReference type="NCBI Taxonomy" id="3230127"/>
    <lineage>
        <taxon>Viruses</taxon>
    </lineage>
</organism>
<protein>
    <submittedName>
        <fullName evidence="2">Uncharacterized protein</fullName>
    </submittedName>
</protein>
<feature type="coiled-coil region" evidence="1">
    <location>
        <begin position="79"/>
        <end position="113"/>
    </location>
</feature>